<name>A0A3S4ISV8_SALET</name>
<dbReference type="SUPFAM" id="SSF52499">
    <property type="entry name" value="Isochorismatase-like hydrolases"/>
    <property type="match status" value="1"/>
</dbReference>
<protein>
    <submittedName>
        <fullName evidence="1">Uncharacterized protein</fullName>
    </submittedName>
</protein>
<dbReference type="EMBL" id="LR134190">
    <property type="protein sequence ID" value="VEB57855.1"/>
    <property type="molecule type" value="Genomic_DNA"/>
</dbReference>
<dbReference type="Proteomes" id="UP000269208">
    <property type="component" value="Chromosome"/>
</dbReference>
<organism evidence="1 2">
    <name type="scientific">Salmonella enterica I</name>
    <dbReference type="NCBI Taxonomy" id="59201"/>
    <lineage>
        <taxon>Bacteria</taxon>
        <taxon>Pseudomonadati</taxon>
        <taxon>Pseudomonadota</taxon>
        <taxon>Gammaproteobacteria</taxon>
        <taxon>Enterobacterales</taxon>
        <taxon>Enterobacteriaceae</taxon>
        <taxon>Salmonella</taxon>
    </lineage>
</organism>
<reference evidence="1 2" key="1">
    <citation type="submission" date="2018-12" db="EMBL/GenBank/DDBJ databases">
        <authorList>
            <consortium name="Pathogen Informatics"/>
        </authorList>
    </citation>
    <scope>NUCLEOTIDE SEQUENCE [LARGE SCALE GENOMIC DNA]</scope>
    <source>
        <strain evidence="1 2">NCTC6754</strain>
    </source>
</reference>
<gene>
    <name evidence="1" type="ORF">NCTC6754_05106</name>
</gene>
<accession>A0A3S4ISV8</accession>
<dbReference type="InterPro" id="IPR036380">
    <property type="entry name" value="Isochorismatase-like_sf"/>
</dbReference>
<proteinExistence type="predicted"/>
<evidence type="ECO:0000313" key="1">
    <source>
        <dbReference type="EMBL" id="VEB57855.1"/>
    </source>
</evidence>
<dbReference type="AlphaFoldDB" id="A0A3S4ISV8"/>
<sequence>MATALIVIDMQNFVTDRINQGVEMFPDNAISNMYAILEIFRKLRESGDTYTASFNR</sequence>
<evidence type="ECO:0000313" key="2">
    <source>
        <dbReference type="Proteomes" id="UP000269208"/>
    </source>
</evidence>